<reference evidence="16" key="2">
    <citation type="journal article" date="2020" name="Antonie Van Leeuwenhoek">
        <title>Labilibaculum antarcticum sp. nov., a novel facultative anaerobic, psychrotorelant bacterium isolated from marine sediment of Antarctica.</title>
        <authorList>
            <person name="Watanabe M."/>
            <person name="Kojima H."/>
            <person name="Fukui M."/>
        </authorList>
    </citation>
    <scope>NUCLEOTIDE SEQUENCE [LARGE SCALE GENOMIC DNA]</scope>
    <source>
        <strain evidence="16">SPP2</strain>
    </source>
</reference>
<evidence type="ECO:0000313" key="16">
    <source>
        <dbReference type="Proteomes" id="UP000218267"/>
    </source>
</evidence>
<keyword evidence="2 10" id="KW-0813">Transport</keyword>
<protein>
    <submittedName>
        <fullName evidence="15">TonB-dependent receptor</fullName>
    </submittedName>
</protein>
<dbReference type="AlphaFoldDB" id="A0A1Y1CHR3"/>
<dbReference type="GO" id="GO:0009279">
    <property type="term" value="C:cell outer membrane"/>
    <property type="evidence" value="ECO:0007669"/>
    <property type="project" value="UniProtKB-SubCell"/>
</dbReference>
<dbReference type="InterPro" id="IPR012910">
    <property type="entry name" value="Plug_dom"/>
</dbReference>
<dbReference type="GO" id="GO:0015344">
    <property type="term" value="F:siderophore uptake transmembrane transporter activity"/>
    <property type="evidence" value="ECO:0007669"/>
    <property type="project" value="TreeGrafter"/>
</dbReference>
<dbReference type="Gene3D" id="2.60.40.1120">
    <property type="entry name" value="Carboxypeptidase-like, regulatory domain"/>
    <property type="match status" value="1"/>
</dbReference>
<evidence type="ECO:0000256" key="5">
    <source>
        <dbReference type="ARBA" id="ARBA00022729"/>
    </source>
</evidence>
<dbReference type="InterPro" id="IPR039426">
    <property type="entry name" value="TonB-dep_rcpt-like"/>
</dbReference>
<evidence type="ECO:0000313" key="15">
    <source>
        <dbReference type="EMBL" id="BAX79874.1"/>
    </source>
</evidence>
<evidence type="ECO:0000259" key="14">
    <source>
        <dbReference type="Pfam" id="PF07715"/>
    </source>
</evidence>
<evidence type="ECO:0000256" key="1">
    <source>
        <dbReference type="ARBA" id="ARBA00004571"/>
    </source>
</evidence>
<dbReference type="Proteomes" id="UP000218267">
    <property type="component" value="Chromosome"/>
</dbReference>
<gene>
    <name evidence="15" type="ORF">ALGA_1498</name>
</gene>
<dbReference type="Gene3D" id="2.170.130.10">
    <property type="entry name" value="TonB-dependent receptor, plug domain"/>
    <property type="match status" value="1"/>
</dbReference>
<dbReference type="InterPro" id="IPR008969">
    <property type="entry name" value="CarboxyPept-like_regulatory"/>
</dbReference>
<dbReference type="SUPFAM" id="SSF49464">
    <property type="entry name" value="Carboxypeptidase regulatory domain-like"/>
    <property type="match status" value="1"/>
</dbReference>
<dbReference type="SUPFAM" id="SSF56935">
    <property type="entry name" value="Porins"/>
    <property type="match status" value="1"/>
</dbReference>
<proteinExistence type="inferred from homology"/>
<feature type="domain" description="TonB-dependent receptor-like beta-barrel" evidence="13">
    <location>
        <begin position="335"/>
        <end position="821"/>
    </location>
</feature>
<feature type="chain" id="PRO_5012214606" evidence="12">
    <location>
        <begin position="24"/>
        <end position="859"/>
    </location>
</feature>
<evidence type="ECO:0000256" key="2">
    <source>
        <dbReference type="ARBA" id="ARBA00022448"/>
    </source>
</evidence>
<feature type="domain" description="TonB-dependent receptor plug" evidence="14">
    <location>
        <begin position="117"/>
        <end position="225"/>
    </location>
</feature>
<keyword evidence="3 10" id="KW-1134">Transmembrane beta strand</keyword>
<dbReference type="InterPro" id="IPR036942">
    <property type="entry name" value="Beta-barrel_TonB_sf"/>
</dbReference>
<dbReference type="PANTHER" id="PTHR30069:SF29">
    <property type="entry name" value="HEMOGLOBIN AND HEMOGLOBIN-HAPTOGLOBIN-BINDING PROTEIN 1-RELATED"/>
    <property type="match status" value="1"/>
</dbReference>
<accession>A0A1Y1CHR3</accession>
<dbReference type="OrthoDB" id="9761152at2"/>
<name>A0A1Y1CHR3_9BACT</name>
<evidence type="ECO:0000256" key="3">
    <source>
        <dbReference type="ARBA" id="ARBA00022452"/>
    </source>
</evidence>
<keyword evidence="4 10" id="KW-0812">Transmembrane</keyword>
<dbReference type="PROSITE" id="PS52016">
    <property type="entry name" value="TONB_DEPENDENT_REC_3"/>
    <property type="match status" value="1"/>
</dbReference>
<dbReference type="PANTHER" id="PTHR30069">
    <property type="entry name" value="TONB-DEPENDENT OUTER MEMBRANE RECEPTOR"/>
    <property type="match status" value="1"/>
</dbReference>
<keyword evidence="8 15" id="KW-0675">Receptor</keyword>
<dbReference type="InterPro" id="IPR037066">
    <property type="entry name" value="Plug_dom_sf"/>
</dbReference>
<dbReference type="GO" id="GO:0044718">
    <property type="term" value="P:siderophore transmembrane transport"/>
    <property type="evidence" value="ECO:0007669"/>
    <property type="project" value="TreeGrafter"/>
</dbReference>
<keyword evidence="16" id="KW-1185">Reference proteome</keyword>
<keyword evidence="9 10" id="KW-0998">Cell outer membrane</keyword>
<sequence length="859" mass="94550">MKNAMRSILTMVAIMMLSIAAIAQTTVKGVVVDGSTNESLPGASIVVAGTTSGTVSGFDGSFTFELSQGATKVIVSFVGFLDKEVVLKGSQDLGVIKLESDAIGLNEINVMASVAIQRQTPVAVSTISQSLIAEKLGTQEFPEMLKSTPGVYATKAGGGYGDSRINLRGFDSSNIGVMINGVPVNGMENGKVYWSNWAGLSDVTRSQQVQRGLGASKVATPAVGGTINIITKSTDAEKGGSFAYGIGNSGMEKQMLTLSTGLMDNGWAVTFSGSHTKGDGWVKSTDYNGWSYFLSVAKQINDDHRLTFTVFGAPQKHNQRYTRGTIEDYKNHQDGTRRNLDYGFKNGERYNTAYNFYHKPQASLNHYWQINEKSTLSTSVYASISEGGGRGTDGADKYWLRYDNNGKVGSSTRVTADGYIDYDSVIADNASSLSGSRAIITNSVNSHEWYGVLSNYTRDLNDNLKLSGGVDARYYIGQHSSKIDDLLGGDYFVDVDNNGISKNINREGNKKLKKGDKIYYDNPGEIMWGGLFSQLEYQKDALSAFVSASVTESRYRRTDNFQYLPGNQKTAWQNFLGYSAKAGANYNLNEQHNVFVNAGYFEKAPFFNSVFLNYANDINPDAENEKVYSAEIGYGFRSNKLSVNVNGYYTKWMDKSIATTTTIRNEDWRFNVLGLDALHMGVEMDMKYQVTDDLTLTGMASVGDWQWVSNGTANGVNMDNKDDKTLETMTIYSDGLKVGDAAQTTAALGLDYQIFDDLKVGMNYNYYGNLYAYFNVADRDNANDSAQAWEMPDYGLFDLNVKYNFMLGNLNATLYGNVQNVFDTEYFSDATDGGDHDWKTSYGFYGFGRTASMRLKIKF</sequence>
<dbReference type="RefSeq" id="WP_096428755.1">
    <property type="nucleotide sequence ID" value="NZ_AP018042.1"/>
</dbReference>
<dbReference type="Pfam" id="PF13715">
    <property type="entry name" value="CarbopepD_reg_2"/>
    <property type="match status" value="1"/>
</dbReference>
<evidence type="ECO:0000256" key="10">
    <source>
        <dbReference type="PROSITE-ProRule" id="PRU01360"/>
    </source>
</evidence>
<dbReference type="Pfam" id="PF07715">
    <property type="entry name" value="Plug"/>
    <property type="match status" value="1"/>
</dbReference>
<keyword evidence="7 10" id="KW-0472">Membrane</keyword>
<comment type="subcellular location">
    <subcellularLocation>
        <location evidence="1 10">Cell outer membrane</location>
        <topology evidence="1 10">Multi-pass membrane protein</topology>
    </subcellularLocation>
</comment>
<dbReference type="InterPro" id="IPR000531">
    <property type="entry name" value="Beta-barrel_TonB"/>
</dbReference>
<evidence type="ECO:0000256" key="4">
    <source>
        <dbReference type="ARBA" id="ARBA00022692"/>
    </source>
</evidence>
<evidence type="ECO:0000256" key="7">
    <source>
        <dbReference type="ARBA" id="ARBA00023136"/>
    </source>
</evidence>
<organism evidence="15 16">
    <name type="scientific">Labilibaculum antarcticum</name>
    <dbReference type="NCBI Taxonomy" id="1717717"/>
    <lineage>
        <taxon>Bacteria</taxon>
        <taxon>Pseudomonadati</taxon>
        <taxon>Bacteroidota</taxon>
        <taxon>Bacteroidia</taxon>
        <taxon>Marinilabiliales</taxon>
        <taxon>Marinifilaceae</taxon>
        <taxon>Labilibaculum</taxon>
    </lineage>
</organism>
<evidence type="ECO:0000256" key="6">
    <source>
        <dbReference type="ARBA" id="ARBA00023077"/>
    </source>
</evidence>
<dbReference type="Gene3D" id="2.40.170.20">
    <property type="entry name" value="TonB-dependent receptor, beta-barrel domain"/>
    <property type="match status" value="1"/>
</dbReference>
<evidence type="ECO:0000256" key="8">
    <source>
        <dbReference type="ARBA" id="ARBA00023170"/>
    </source>
</evidence>
<feature type="signal peptide" evidence="12">
    <location>
        <begin position="1"/>
        <end position="23"/>
    </location>
</feature>
<reference evidence="15 16" key="1">
    <citation type="journal article" date="2018" name="Mar. Genomics">
        <title>Complete genome sequence of Marinifilaceae bacterium strain SPP2, isolated from the Antarctic marine sediment.</title>
        <authorList>
            <person name="Watanabe M."/>
            <person name="Kojima H."/>
            <person name="Fukui M."/>
        </authorList>
    </citation>
    <scope>NUCLEOTIDE SEQUENCE [LARGE SCALE GENOMIC DNA]</scope>
    <source>
        <strain evidence="15 16">SPP2</strain>
    </source>
</reference>
<keyword evidence="5 12" id="KW-0732">Signal</keyword>
<dbReference type="Pfam" id="PF00593">
    <property type="entry name" value="TonB_dep_Rec_b-barrel"/>
    <property type="match status" value="1"/>
</dbReference>
<keyword evidence="6 11" id="KW-0798">TonB box</keyword>
<dbReference type="EMBL" id="AP018042">
    <property type="protein sequence ID" value="BAX79874.1"/>
    <property type="molecule type" value="Genomic_DNA"/>
</dbReference>
<evidence type="ECO:0000256" key="9">
    <source>
        <dbReference type="ARBA" id="ARBA00023237"/>
    </source>
</evidence>
<dbReference type="KEGG" id="mbas:ALGA_1498"/>
<evidence type="ECO:0000256" key="11">
    <source>
        <dbReference type="RuleBase" id="RU003357"/>
    </source>
</evidence>
<comment type="similarity">
    <text evidence="10 11">Belongs to the TonB-dependent receptor family.</text>
</comment>
<evidence type="ECO:0000259" key="13">
    <source>
        <dbReference type="Pfam" id="PF00593"/>
    </source>
</evidence>
<evidence type="ECO:0000256" key="12">
    <source>
        <dbReference type="SAM" id="SignalP"/>
    </source>
</evidence>